<comment type="caution">
    <text evidence="9">The sequence shown here is derived from an EMBL/GenBank/DDBJ whole genome shotgun (WGS) entry which is preliminary data.</text>
</comment>
<feature type="region of interest" description="Disordered" evidence="4">
    <location>
        <begin position="1394"/>
        <end position="1419"/>
    </location>
</feature>
<dbReference type="Pfam" id="PF24967">
    <property type="entry name" value="NTS_TR130"/>
    <property type="match status" value="1"/>
</dbReference>
<gene>
    <name evidence="9" type="ORF">OHK93_007175</name>
</gene>
<comment type="subcellular location">
    <subcellularLocation>
        <location evidence="1">Golgi apparatus</location>
    </subcellularLocation>
</comment>
<dbReference type="Pfam" id="PF23274">
    <property type="entry name" value="DUF7077"/>
    <property type="match status" value="1"/>
</dbReference>
<feature type="region of interest" description="Disordered" evidence="4">
    <location>
        <begin position="59"/>
        <end position="97"/>
    </location>
</feature>
<evidence type="ECO:0000259" key="7">
    <source>
        <dbReference type="Pfam" id="PF23274"/>
    </source>
</evidence>
<dbReference type="PANTHER" id="PTHR13251:SF3">
    <property type="entry name" value="TRAFFICKING PROTEIN PARTICLE COMPLEX SUBUNIT 10"/>
    <property type="match status" value="1"/>
</dbReference>
<dbReference type="Proteomes" id="UP001161017">
    <property type="component" value="Unassembled WGS sequence"/>
</dbReference>
<evidence type="ECO:0000256" key="2">
    <source>
        <dbReference type="ARBA" id="ARBA00022448"/>
    </source>
</evidence>
<feature type="domain" description="Trs130 NTS" evidence="8">
    <location>
        <begin position="675"/>
        <end position="786"/>
    </location>
</feature>
<feature type="compositionally biased region" description="Polar residues" evidence="4">
    <location>
        <begin position="572"/>
        <end position="584"/>
    </location>
</feature>
<evidence type="ECO:0000313" key="9">
    <source>
        <dbReference type="EMBL" id="MDI1487902.1"/>
    </source>
</evidence>
<evidence type="ECO:0000259" key="5">
    <source>
        <dbReference type="Pfam" id="PF12584"/>
    </source>
</evidence>
<dbReference type="InterPro" id="IPR045126">
    <property type="entry name" value="TRAPPC10/Trs130"/>
</dbReference>
<feature type="compositionally biased region" description="Basic and acidic residues" evidence="4">
    <location>
        <begin position="64"/>
        <end position="79"/>
    </location>
</feature>
<dbReference type="GO" id="GO:1990071">
    <property type="term" value="C:TRAPPII protein complex"/>
    <property type="evidence" value="ECO:0007669"/>
    <property type="project" value="InterPro"/>
</dbReference>
<evidence type="ECO:0000256" key="1">
    <source>
        <dbReference type="ARBA" id="ARBA00004555"/>
    </source>
</evidence>
<dbReference type="GO" id="GO:0034498">
    <property type="term" value="P:early endosome to Golgi transport"/>
    <property type="evidence" value="ECO:0007669"/>
    <property type="project" value="TreeGrafter"/>
</dbReference>
<dbReference type="PANTHER" id="PTHR13251">
    <property type="entry name" value="EPILEPSY HOLOPROSENCEPHALY CANDIDATE 1/TMEM1"/>
    <property type="match status" value="1"/>
</dbReference>
<evidence type="ECO:0008006" key="11">
    <source>
        <dbReference type="Google" id="ProtNLM"/>
    </source>
</evidence>
<evidence type="ECO:0000313" key="10">
    <source>
        <dbReference type="Proteomes" id="UP001161017"/>
    </source>
</evidence>
<dbReference type="Pfam" id="PF12584">
    <property type="entry name" value="TRAPPC10"/>
    <property type="match status" value="1"/>
</dbReference>
<evidence type="ECO:0000256" key="4">
    <source>
        <dbReference type="SAM" id="MobiDB-lite"/>
    </source>
</evidence>
<name>A0AA43QJZ4_9LECA</name>
<dbReference type="InterPro" id="IPR022233">
    <property type="entry name" value="TRAPPC10/Trs130_C"/>
</dbReference>
<feature type="domain" description="TRAPPC10/Trs130 C-terminal" evidence="5">
    <location>
        <begin position="1285"/>
        <end position="1436"/>
    </location>
</feature>
<evidence type="ECO:0000256" key="3">
    <source>
        <dbReference type="ARBA" id="ARBA00023034"/>
    </source>
</evidence>
<keyword evidence="3" id="KW-0333">Golgi apparatus</keyword>
<protein>
    <recommendedName>
        <fullName evidence="11">TMEM1 family protein</fullName>
    </recommendedName>
</protein>
<dbReference type="EMBL" id="JAPUFD010000006">
    <property type="protein sequence ID" value="MDI1487902.1"/>
    <property type="molecule type" value="Genomic_DNA"/>
</dbReference>
<feature type="domain" description="TRAPPC10/Trs130 N-terminal" evidence="6">
    <location>
        <begin position="93"/>
        <end position="414"/>
    </location>
</feature>
<sequence length="1467" mass="161016">MRETLTASVIVEYSDPAGIFESIRTSLESALPLTNLHWNSSSRPLRSIPSLPVDLVPDARVSSHKSESDTARLTDKGERGSSSQDEGPKKERRHQIPGLRQTPYLKLYLLQCDDIDTYRATLRQPLRDWVNSQAPVSSTGTPIPKSKQENHDAFEWLILHLTNDGTSSSRPTSTRAESEGSKKLGASRWTSRGSKSVIEKIRSDFNGSSKHAVDRVAQVFLPGASQQPHQADSKAAHDASNIWDDLLNKMISSILSSFSLRVQQYEEDIREKDLQRSLPGWNFNTFFVLKEGLARGFESVNLIEDALSGYQQLAAGLSTVVDEQLVGEQSGQQSTRFEAYTSELRQAFEQALQRTKQQPPEAEAHMRDIADLGSLILDTDRKSFRVLILENNISIFDFQCYLFARQVSLLLRLAIANDGCSKRRATSQVASRSDADLANKPVPSNKENLLILTDVTQLALDFIPSSAYSMRRDFDGLLDTERSLQDKWAPKLINNVVDNIVASWMFSASRSVLEVVSTDSLAAQLDAPLRQLRRSTNLQATSINSPSGDGPATAFPRRASSLSFRSPSASPVQSHQFSASTTSLDALRQPPQSPHLPGLAKLAGLRSDLVLLSRRTLSNTILRLKGWQVGFGEAWSRIGTGDSDMLQVELDDDTESSSTAKLPLAPRGKPADGGITNKTISSALKSKEAFFALFEDLTAATLAHCVVADRGKMVEAMTTDLALLCFILADFSIAASYFKQLTSFYSDKQWLALGSTMLSMWAVCLKEIGHTREYITVSLRAIASTSSVSPSSLSKPASIAELLEASRTTDELISIPSDPYFRLLEGDQTIQHLNGQGGFGLLLRFHCLFREGLAADNITIHLLAMDEGQQYELELTCASDFNIKKGANSVQLISKVMRPGVYVVDKTVIRAGNIVFIHDDSPLKGALDLPGSTQGPRLDSLKDHSRKKISVWSNPQNLSLDVSANTNIDLSKPKAVIVKITNGPLSVSAGMLILRPASSGLRLHTSEPEVMSGNIDTVTTAQPGSIQFGKIASEADARIQIPFNLDTEMSHIIIKAEFKYTTDNGDFIFASDFTIPTSLNITVNVQDTFKDDALFSRFTVASATQMPVHILNTSIHDSDDFEACTAPTKKAGVTAYAGQAYSLIGKISPKGENQRSGPTKPESRRLLLGIEYLCVHEAIVTMFETSLSDALTAARLSKYSNILCQHLRSRSYRMLTAHEIEAFSLIQECSLGGYDSYGWNQVVALLPPGEAKPIEQSLQNWHSSCRSFRMAEVEKMLPKRRLTVPVDIPYMTVVHTAQLKIYNGTLEGPSPSLMMALGQALQAKLTIEHTRKWGDSSEENEPLGFWYDVEANVHDWLIGGQRSARFHAKEGDIHNFDVLLLPQRSGHLLLPPIRIHPNAPRPQSSDGNEAGGATDGSTQISCETDYLNQAESVMVVPDLSSTTVILDPDGSTSGPGRAQCIDSQRRA</sequence>
<accession>A0AA43QJZ4</accession>
<feature type="compositionally biased region" description="Polar residues" evidence="4">
    <location>
        <begin position="164"/>
        <end position="175"/>
    </location>
</feature>
<evidence type="ECO:0000259" key="8">
    <source>
        <dbReference type="Pfam" id="PF24967"/>
    </source>
</evidence>
<dbReference type="InterPro" id="IPR056916">
    <property type="entry name" value="NTS_TR130"/>
</dbReference>
<dbReference type="Pfam" id="PF24965">
    <property type="entry name" value="TRS130_4HB"/>
    <property type="match status" value="1"/>
</dbReference>
<dbReference type="Pfam" id="PF23036">
    <property type="entry name" value="TRAPPC10_1st"/>
    <property type="match status" value="1"/>
</dbReference>
<organism evidence="9 10">
    <name type="scientific">Ramalina farinacea</name>
    <dbReference type="NCBI Taxonomy" id="258253"/>
    <lineage>
        <taxon>Eukaryota</taxon>
        <taxon>Fungi</taxon>
        <taxon>Dikarya</taxon>
        <taxon>Ascomycota</taxon>
        <taxon>Pezizomycotina</taxon>
        <taxon>Lecanoromycetes</taxon>
        <taxon>OSLEUM clade</taxon>
        <taxon>Lecanoromycetidae</taxon>
        <taxon>Lecanorales</taxon>
        <taxon>Lecanorineae</taxon>
        <taxon>Ramalinaceae</taxon>
        <taxon>Ramalina</taxon>
    </lineage>
</organism>
<feature type="compositionally biased region" description="Polar residues" evidence="4">
    <location>
        <begin position="1444"/>
        <end position="1454"/>
    </location>
</feature>
<reference evidence="9" key="1">
    <citation type="journal article" date="2023" name="Genome Biol. Evol.">
        <title>First Whole Genome Sequence and Flow Cytometry Genome Size Data for the Lichen-Forming Fungus Ramalina farinacea (Ascomycota).</title>
        <authorList>
            <person name="Llewellyn T."/>
            <person name="Mian S."/>
            <person name="Hill R."/>
            <person name="Leitch I.J."/>
            <person name="Gaya E."/>
        </authorList>
    </citation>
    <scope>NUCLEOTIDE SEQUENCE</scope>
    <source>
        <strain evidence="9">LIQ254RAFAR</strain>
    </source>
</reference>
<feature type="compositionally biased region" description="Low complexity" evidence="4">
    <location>
        <begin position="554"/>
        <end position="571"/>
    </location>
</feature>
<evidence type="ECO:0000259" key="6">
    <source>
        <dbReference type="Pfam" id="PF23036"/>
    </source>
</evidence>
<proteinExistence type="predicted"/>
<feature type="compositionally biased region" description="Polar residues" evidence="4">
    <location>
        <begin position="536"/>
        <end position="547"/>
    </location>
</feature>
<dbReference type="InterPro" id="IPR056913">
    <property type="entry name" value="TRAPPC10/Trs130_N"/>
</dbReference>
<dbReference type="InterPro" id="IPR055505">
    <property type="entry name" value="DUF7077"/>
</dbReference>
<feature type="region of interest" description="Disordered" evidence="4">
    <location>
        <begin position="536"/>
        <end position="599"/>
    </location>
</feature>
<feature type="region of interest" description="Disordered" evidence="4">
    <location>
        <begin position="164"/>
        <end position="188"/>
    </location>
</feature>
<feature type="region of interest" description="Disordered" evidence="4">
    <location>
        <begin position="1444"/>
        <end position="1467"/>
    </location>
</feature>
<dbReference type="GO" id="GO:0005829">
    <property type="term" value="C:cytosol"/>
    <property type="evidence" value="ECO:0007669"/>
    <property type="project" value="GOC"/>
</dbReference>
<dbReference type="GO" id="GO:0006891">
    <property type="term" value="P:intra-Golgi vesicle-mediated transport"/>
    <property type="evidence" value="ECO:0007669"/>
    <property type="project" value="TreeGrafter"/>
</dbReference>
<feature type="domain" description="DUF7077" evidence="7">
    <location>
        <begin position="955"/>
        <end position="1076"/>
    </location>
</feature>
<keyword evidence="2" id="KW-0813">Transport</keyword>
<keyword evidence="10" id="KW-1185">Reference proteome</keyword>